<reference evidence="5 6" key="1">
    <citation type="journal article" date="2013" name="Stand. Genomic Sci.">
        <title>Genomic Encyclopedia of Type Strains, Phase I: The one thousand microbial genomes (KMG-I) project.</title>
        <authorList>
            <person name="Kyrpides N.C."/>
            <person name="Woyke T."/>
            <person name="Eisen J.A."/>
            <person name="Garrity G."/>
            <person name="Lilburn T.G."/>
            <person name="Beck B.J."/>
            <person name="Whitman W.B."/>
            <person name="Hugenholtz P."/>
            <person name="Klenk H.P."/>
        </authorList>
    </citation>
    <scope>NUCLEOTIDE SEQUENCE [LARGE SCALE GENOMIC DNA]</scope>
    <source>
        <strain evidence="5 6">DSM 45044</strain>
    </source>
</reference>
<dbReference type="CDD" id="cd04685">
    <property type="entry name" value="NUDIX_Hydrolase"/>
    <property type="match status" value="1"/>
</dbReference>
<dbReference type="PANTHER" id="PTHR43046">
    <property type="entry name" value="GDP-MANNOSE MANNOSYL HYDROLASE"/>
    <property type="match status" value="1"/>
</dbReference>
<organism evidence="5 6">
    <name type="scientific">Stackebrandtia albiflava</name>
    <dbReference type="NCBI Taxonomy" id="406432"/>
    <lineage>
        <taxon>Bacteria</taxon>
        <taxon>Bacillati</taxon>
        <taxon>Actinomycetota</taxon>
        <taxon>Actinomycetes</taxon>
        <taxon>Glycomycetales</taxon>
        <taxon>Glycomycetaceae</taxon>
        <taxon>Stackebrandtia</taxon>
    </lineage>
</organism>
<dbReference type="PROSITE" id="PS51462">
    <property type="entry name" value="NUDIX"/>
    <property type="match status" value="1"/>
</dbReference>
<name>A0A562VAD4_9ACTN</name>
<dbReference type="RefSeq" id="WP_211354246.1">
    <property type="nucleotide sequence ID" value="NZ_BAABIJ010000001.1"/>
</dbReference>
<evidence type="ECO:0000313" key="6">
    <source>
        <dbReference type="Proteomes" id="UP000321617"/>
    </source>
</evidence>
<dbReference type="GO" id="GO:0016787">
    <property type="term" value="F:hydrolase activity"/>
    <property type="evidence" value="ECO:0007669"/>
    <property type="project" value="UniProtKB-KW"/>
</dbReference>
<evidence type="ECO:0000256" key="1">
    <source>
        <dbReference type="ARBA" id="ARBA00001946"/>
    </source>
</evidence>
<comment type="caution">
    <text evidence="5">The sequence shown here is derived from an EMBL/GenBank/DDBJ whole genome shotgun (WGS) entry which is preliminary data.</text>
</comment>
<gene>
    <name evidence="5" type="ORF">LX16_0541</name>
</gene>
<dbReference type="SUPFAM" id="SSF55811">
    <property type="entry name" value="Nudix"/>
    <property type="match status" value="1"/>
</dbReference>
<dbReference type="Proteomes" id="UP000321617">
    <property type="component" value="Unassembled WGS sequence"/>
</dbReference>
<evidence type="ECO:0000256" key="2">
    <source>
        <dbReference type="ARBA" id="ARBA00022801"/>
    </source>
</evidence>
<keyword evidence="6" id="KW-1185">Reference proteome</keyword>
<dbReference type="PROSITE" id="PS00893">
    <property type="entry name" value="NUDIX_BOX"/>
    <property type="match status" value="1"/>
</dbReference>
<comment type="cofactor">
    <cofactor evidence="1">
        <name>Mg(2+)</name>
        <dbReference type="ChEBI" id="CHEBI:18420"/>
    </cofactor>
</comment>
<feature type="domain" description="Nudix hydrolase" evidence="4">
    <location>
        <begin position="6"/>
        <end position="147"/>
    </location>
</feature>
<dbReference type="EMBL" id="VLLL01000005">
    <property type="protein sequence ID" value="TWJ14849.1"/>
    <property type="molecule type" value="Genomic_DNA"/>
</dbReference>
<proteinExistence type="predicted"/>
<dbReference type="Pfam" id="PF00293">
    <property type="entry name" value="NUDIX"/>
    <property type="match status" value="1"/>
</dbReference>
<evidence type="ECO:0000259" key="4">
    <source>
        <dbReference type="PROSITE" id="PS51462"/>
    </source>
</evidence>
<dbReference type="AlphaFoldDB" id="A0A562VAD4"/>
<dbReference type="InterPro" id="IPR000086">
    <property type="entry name" value="NUDIX_hydrolase_dom"/>
</dbReference>
<keyword evidence="2" id="KW-0378">Hydrolase</keyword>
<protein>
    <submittedName>
        <fullName evidence="5">8-oxo-dGTP pyrophosphatase MutT (NUDIX family)</fullName>
    </submittedName>
</protein>
<dbReference type="PANTHER" id="PTHR43046:SF12">
    <property type="entry name" value="GDP-MANNOSE MANNOSYL HYDROLASE"/>
    <property type="match status" value="1"/>
</dbReference>
<accession>A0A562VAD4</accession>
<sequence>MDVKVHERRAGRVLLLDRDGRVLLFRGCDPRHPDDKFWFTAGGGVEPGEDDARAACRELAEETGIPVAPADLTGPVHETTEEFWYDGRRYRQRQVFFLLRRDAPTIDMSGLRADEVGVMDRFAWWSAEELRATREVYYPVELPDVLDGLPCSPH</sequence>
<dbReference type="Gene3D" id="3.90.79.10">
    <property type="entry name" value="Nucleoside Triphosphate Pyrophosphohydrolase"/>
    <property type="match status" value="1"/>
</dbReference>
<dbReference type="InterPro" id="IPR020084">
    <property type="entry name" value="NUDIX_hydrolase_CS"/>
</dbReference>
<evidence type="ECO:0000313" key="5">
    <source>
        <dbReference type="EMBL" id="TWJ14849.1"/>
    </source>
</evidence>
<keyword evidence="3" id="KW-0460">Magnesium</keyword>
<dbReference type="InterPro" id="IPR015797">
    <property type="entry name" value="NUDIX_hydrolase-like_dom_sf"/>
</dbReference>
<evidence type="ECO:0000256" key="3">
    <source>
        <dbReference type="ARBA" id="ARBA00022842"/>
    </source>
</evidence>